<feature type="signal peptide" evidence="1">
    <location>
        <begin position="1"/>
        <end position="26"/>
    </location>
</feature>
<proteinExistence type="predicted"/>
<sequence length="121" mass="13212">MTGSRWLRYLNCLPLLVLLPCSVVRGGSETTSVDYYNAIVNVTAQEPGNKPVLDGGRYGLDSPVTEAKGIIVTPVNLQGDLYLPRWMLHLSPGASALKTKRSNIADHKNMNLLLWEDAGTC</sequence>
<keyword evidence="3" id="KW-1185">Reference proteome</keyword>
<accession>A0A2G9RJK2</accession>
<reference evidence="3" key="1">
    <citation type="journal article" date="2017" name="Nat. Commun.">
        <title>The North American bullfrog draft genome provides insight into hormonal regulation of long noncoding RNA.</title>
        <authorList>
            <person name="Hammond S.A."/>
            <person name="Warren R.L."/>
            <person name="Vandervalk B.P."/>
            <person name="Kucuk E."/>
            <person name="Khan H."/>
            <person name="Gibb E.A."/>
            <person name="Pandoh P."/>
            <person name="Kirk H."/>
            <person name="Zhao Y."/>
            <person name="Jones M."/>
            <person name="Mungall A.J."/>
            <person name="Coope R."/>
            <person name="Pleasance S."/>
            <person name="Moore R.A."/>
            <person name="Holt R.A."/>
            <person name="Round J.M."/>
            <person name="Ohora S."/>
            <person name="Walle B.V."/>
            <person name="Veldhoen N."/>
            <person name="Helbing C.C."/>
            <person name="Birol I."/>
        </authorList>
    </citation>
    <scope>NUCLEOTIDE SEQUENCE [LARGE SCALE GENOMIC DNA]</scope>
</reference>
<evidence type="ECO:0000313" key="3">
    <source>
        <dbReference type="Proteomes" id="UP000228934"/>
    </source>
</evidence>
<organism evidence="2 3">
    <name type="scientific">Aquarana catesbeiana</name>
    <name type="common">American bullfrog</name>
    <name type="synonym">Rana catesbeiana</name>
    <dbReference type="NCBI Taxonomy" id="8400"/>
    <lineage>
        <taxon>Eukaryota</taxon>
        <taxon>Metazoa</taxon>
        <taxon>Chordata</taxon>
        <taxon>Craniata</taxon>
        <taxon>Vertebrata</taxon>
        <taxon>Euteleostomi</taxon>
        <taxon>Amphibia</taxon>
        <taxon>Batrachia</taxon>
        <taxon>Anura</taxon>
        <taxon>Neobatrachia</taxon>
        <taxon>Ranoidea</taxon>
        <taxon>Ranidae</taxon>
        <taxon>Aquarana</taxon>
    </lineage>
</organism>
<evidence type="ECO:0000313" key="2">
    <source>
        <dbReference type="EMBL" id="PIO28058.1"/>
    </source>
</evidence>
<evidence type="ECO:0000256" key="1">
    <source>
        <dbReference type="SAM" id="SignalP"/>
    </source>
</evidence>
<gene>
    <name evidence="2" type="ORF">AB205_0165310</name>
</gene>
<protein>
    <submittedName>
        <fullName evidence="2">Uncharacterized protein</fullName>
    </submittedName>
</protein>
<dbReference type="EMBL" id="KV942858">
    <property type="protein sequence ID" value="PIO28058.1"/>
    <property type="molecule type" value="Genomic_DNA"/>
</dbReference>
<dbReference type="OrthoDB" id="5357315at2759"/>
<keyword evidence="1" id="KW-0732">Signal</keyword>
<name>A0A2G9RJK2_AQUCT</name>
<feature type="chain" id="PRO_5013674915" evidence="1">
    <location>
        <begin position="27"/>
        <end position="121"/>
    </location>
</feature>
<dbReference type="AlphaFoldDB" id="A0A2G9RJK2"/>
<dbReference type="Proteomes" id="UP000228934">
    <property type="component" value="Unassembled WGS sequence"/>
</dbReference>